<dbReference type="SUPFAM" id="SSF53335">
    <property type="entry name" value="S-adenosyl-L-methionine-dependent methyltransferases"/>
    <property type="match status" value="1"/>
</dbReference>
<keyword evidence="9 14" id="KW-0949">S-adenosyl-L-methionine</keyword>
<dbReference type="InterPro" id="IPR049560">
    <property type="entry name" value="MeTrfase_RsmB-F_NOP2_cat"/>
</dbReference>
<keyword evidence="5" id="KW-0963">Cytoplasm</keyword>
<dbReference type="GO" id="GO:0006355">
    <property type="term" value="P:regulation of DNA-templated transcription"/>
    <property type="evidence" value="ECO:0007669"/>
    <property type="project" value="InterPro"/>
</dbReference>
<name>E7SD21_9STRE</name>
<dbReference type="GO" id="GO:0008649">
    <property type="term" value="F:rRNA methyltransferase activity"/>
    <property type="evidence" value="ECO:0007669"/>
    <property type="project" value="InterPro"/>
</dbReference>
<evidence type="ECO:0000256" key="1">
    <source>
        <dbReference type="ARBA" id="ARBA00002724"/>
    </source>
</evidence>
<dbReference type="InterPro" id="IPR004573">
    <property type="entry name" value="rRNA_ssu_MeTfrase_B"/>
</dbReference>
<dbReference type="NCBIfam" id="TIGR00563">
    <property type="entry name" value="rsmB"/>
    <property type="match status" value="1"/>
</dbReference>
<dbReference type="EMBL" id="AEQR01000023">
    <property type="protein sequence ID" value="EFV98497.1"/>
    <property type="molecule type" value="Genomic_DNA"/>
</dbReference>
<dbReference type="Gene3D" id="1.10.940.10">
    <property type="entry name" value="NusB-like"/>
    <property type="match status" value="1"/>
</dbReference>
<dbReference type="FunFam" id="3.40.50.150:FF:000022">
    <property type="entry name" value="Ribosomal RNA small subunit methyltransferase B"/>
    <property type="match status" value="1"/>
</dbReference>
<comment type="caution">
    <text evidence="16">The sequence shown here is derived from an EMBL/GenBank/DDBJ whole genome shotgun (WGS) entry which is preliminary data.</text>
</comment>
<dbReference type="SUPFAM" id="SSF48013">
    <property type="entry name" value="NusB-like"/>
    <property type="match status" value="1"/>
</dbReference>
<organism evidence="16 17">
    <name type="scientific">Streptococcus australis ATCC 700641</name>
    <dbReference type="NCBI Taxonomy" id="888833"/>
    <lineage>
        <taxon>Bacteria</taxon>
        <taxon>Bacillati</taxon>
        <taxon>Bacillota</taxon>
        <taxon>Bacilli</taxon>
        <taxon>Lactobacillales</taxon>
        <taxon>Streptococcaceae</taxon>
        <taxon>Streptococcus</taxon>
    </lineage>
</organism>
<evidence type="ECO:0000256" key="4">
    <source>
        <dbReference type="ARBA" id="ARBA00012140"/>
    </source>
</evidence>
<comment type="function">
    <text evidence="1">Specifically methylates the cytosine at position 967 (m5C967) of 16S rRNA.</text>
</comment>
<keyword evidence="17" id="KW-1185">Reference proteome</keyword>
<evidence type="ECO:0000313" key="16">
    <source>
        <dbReference type="EMBL" id="EFV98497.1"/>
    </source>
</evidence>
<feature type="binding site" evidence="14">
    <location>
        <position position="308"/>
    </location>
    <ligand>
        <name>S-adenosyl-L-methionine</name>
        <dbReference type="ChEBI" id="CHEBI:59789"/>
    </ligand>
</feature>
<keyword evidence="7 14" id="KW-0489">Methyltransferase</keyword>
<dbReference type="Pfam" id="PF01029">
    <property type="entry name" value="NusB"/>
    <property type="match status" value="1"/>
</dbReference>
<evidence type="ECO:0000256" key="10">
    <source>
        <dbReference type="ARBA" id="ARBA00022884"/>
    </source>
</evidence>
<comment type="catalytic activity">
    <reaction evidence="13">
        <text>cytidine(967) in 16S rRNA + S-adenosyl-L-methionine = 5-methylcytidine(967) in 16S rRNA + S-adenosyl-L-homocysteine + H(+)</text>
        <dbReference type="Rhea" id="RHEA:42748"/>
        <dbReference type="Rhea" id="RHEA-COMP:10219"/>
        <dbReference type="Rhea" id="RHEA-COMP:10220"/>
        <dbReference type="ChEBI" id="CHEBI:15378"/>
        <dbReference type="ChEBI" id="CHEBI:57856"/>
        <dbReference type="ChEBI" id="CHEBI:59789"/>
        <dbReference type="ChEBI" id="CHEBI:74483"/>
        <dbReference type="ChEBI" id="CHEBI:82748"/>
        <dbReference type="EC" id="2.1.1.176"/>
    </reaction>
</comment>
<dbReference type="InterPro" id="IPR006027">
    <property type="entry name" value="NusB_RsmB_TIM44"/>
</dbReference>
<evidence type="ECO:0000256" key="9">
    <source>
        <dbReference type="ARBA" id="ARBA00022691"/>
    </source>
</evidence>
<dbReference type="InterPro" id="IPR035926">
    <property type="entry name" value="NusB-like_sf"/>
</dbReference>
<dbReference type="Proteomes" id="UP000002814">
    <property type="component" value="Unassembled WGS sequence"/>
</dbReference>
<dbReference type="PROSITE" id="PS51686">
    <property type="entry name" value="SAM_MT_RSMB_NOP"/>
    <property type="match status" value="1"/>
</dbReference>
<feature type="binding site" evidence="14">
    <location>
        <position position="280"/>
    </location>
    <ligand>
        <name>S-adenosyl-L-methionine</name>
        <dbReference type="ChEBI" id="CHEBI:59789"/>
    </ligand>
</feature>
<dbReference type="InterPro" id="IPR023267">
    <property type="entry name" value="RCMT"/>
</dbReference>
<dbReference type="eggNOG" id="COG0144">
    <property type="taxonomic scope" value="Bacteria"/>
</dbReference>
<dbReference type="FunFam" id="1.10.940.10:FF:000006">
    <property type="entry name" value="16S rRNA (Cytosine(967)-C(5))-methyltransferase RsmB"/>
    <property type="match status" value="1"/>
</dbReference>
<comment type="similarity">
    <text evidence="3 14">Belongs to the class I-like SAM-binding methyltransferase superfamily. RsmB/NOP family.</text>
</comment>
<feature type="active site" description="Nucleophile" evidence="14">
    <location>
        <position position="380"/>
    </location>
</feature>
<proteinExistence type="inferred from homology"/>
<feature type="binding site" evidence="14">
    <location>
        <position position="327"/>
    </location>
    <ligand>
        <name>S-adenosyl-L-methionine</name>
        <dbReference type="ChEBI" id="CHEBI:59789"/>
    </ligand>
</feature>
<feature type="binding site" evidence="14">
    <location>
        <begin position="257"/>
        <end position="263"/>
    </location>
    <ligand>
        <name>S-adenosyl-L-methionine</name>
        <dbReference type="ChEBI" id="CHEBI:59789"/>
    </ligand>
</feature>
<dbReference type="HOGENOM" id="CLU_005316_0_1_9"/>
<dbReference type="Pfam" id="PF01189">
    <property type="entry name" value="Methyltr_RsmB-F"/>
    <property type="match status" value="1"/>
</dbReference>
<dbReference type="eggNOG" id="COG0781">
    <property type="taxonomic scope" value="Bacteria"/>
</dbReference>
<evidence type="ECO:0000256" key="3">
    <source>
        <dbReference type="ARBA" id="ARBA00007494"/>
    </source>
</evidence>
<evidence type="ECO:0000256" key="5">
    <source>
        <dbReference type="ARBA" id="ARBA00022490"/>
    </source>
</evidence>
<evidence type="ECO:0000256" key="7">
    <source>
        <dbReference type="ARBA" id="ARBA00022603"/>
    </source>
</evidence>
<evidence type="ECO:0000259" key="15">
    <source>
        <dbReference type="PROSITE" id="PS51686"/>
    </source>
</evidence>
<reference evidence="16 17" key="1">
    <citation type="submission" date="2010-12" db="EMBL/GenBank/DDBJ databases">
        <authorList>
            <person name="Muzny D."/>
            <person name="Qin X."/>
            <person name="Deng J."/>
            <person name="Jiang H."/>
            <person name="Liu Y."/>
            <person name="Qu J."/>
            <person name="Song X.-Z."/>
            <person name="Zhang L."/>
            <person name="Thornton R."/>
            <person name="Coyle M."/>
            <person name="Francisco L."/>
            <person name="Jackson L."/>
            <person name="Javaid M."/>
            <person name="Korchina V."/>
            <person name="Kovar C."/>
            <person name="Mata R."/>
            <person name="Mathew T."/>
            <person name="Ngo R."/>
            <person name="Nguyen L."/>
            <person name="Nguyen N."/>
            <person name="Okwuonu G."/>
            <person name="Ongeri F."/>
            <person name="Pham C."/>
            <person name="Simmons D."/>
            <person name="Wilczek-Boney K."/>
            <person name="Hale W."/>
            <person name="Jakkamsetti A."/>
            <person name="Pham P."/>
            <person name="Ruth R."/>
            <person name="San Lucas F."/>
            <person name="Warren J."/>
            <person name="Zhang J."/>
            <person name="Zhao Z."/>
            <person name="Zhou C."/>
            <person name="Zhu D."/>
            <person name="Lee S."/>
            <person name="Bess C."/>
            <person name="Blankenburg K."/>
            <person name="Forbes L."/>
            <person name="Fu Q."/>
            <person name="Gubbala S."/>
            <person name="Hirani K."/>
            <person name="Jayaseelan J.C."/>
            <person name="Lara F."/>
            <person name="Munidasa M."/>
            <person name="Palculict T."/>
            <person name="Patil S."/>
            <person name="Pu L.-L."/>
            <person name="Saada N."/>
            <person name="Tang L."/>
            <person name="Weissenberger G."/>
            <person name="Zhu Y."/>
            <person name="Hemphill L."/>
            <person name="Shang Y."/>
            <person name="Youmans B."/>
            <person name="Ayvaz T."/>
            <person name="Ross M."/>
            <person name="Santibanez J."/>
            <person name="Aqrawi P."/>
            <person name="Gross S."/>
            <person name="Joshi V."/>
            <person name="Fowler G."/>
            <person name="Nazareth L."/>
            <person name="Reid J."/>
            <person name="Worley K."/>
            <person name="Petrosino J."/>
            <person name="Highlander S."/>
            <person name="Gibbs R."/>
        </authorList>
    </citation>
    <scope>NUCLEOTIDE SEQUENCE [LARGE SCALE GENOMIC DNA]</scope>
    <source>
        <strain evidence="16 17">ATCC 700641</strain>
    </source>
</reference>
<dbReference type="AlphaFoldDB" id="E7SD21"/>
<dbReference type="NCBIfam" id="NF011494">
    <property type="entry name" value="PRK14902.1"/>
    <property type="match status" value="1"/>
</dbReference>
<dbReference type="PANTHER" id="PTHR22807">
    <property type="entry name" value="NOP2 YEAST -RELATED NOL1/NOP2/FMU SUN DOMAIN-CONTAINING"/>
    <property type="match status" value="1"/>
</dbReference>
<evidence type="ECO:0000256" key="12">
    <source>
        <dbReference type="ARBA" id="ARBA00031088"/>
    </source>
</evidence>
<dbReference type="PRINTS" id="PR02008">
    <property type="entry name" value="RCMTFAMILY"/>
</dbReference>
<gene>
    <name evidence="16" type="primary">sun</name>
    <name evidence="16" type="ORF">HMPREF9421_1957</name>
</gene>
<comment type="subcellular location">
    <subcellularLocation>
        <location evidence="2">Cytoplasm</location>
    </subcellularLocation>
</comment>
<evidence type="ECO:0000256" key="14">
    <source>
        <dbReference type="PROSITE-ProRule" id="PRU01023"/>
    </source>
</evidence>
<evidence type="ECO:0000313" key="17">
    <source>
        <dbReference type="Proteomes" id="UP000002814"/>
    </source>
</evidence>
<keyword evidence="8 14" id="KW-0808">Transferase</keyword>
<dbReference type="Gene3D" id="3.30.70.1170">
    <property type="entry name" value="Sun protein, domain 3"/>
    <property type="match status" value="1"/>
</dbReference>
<dbReference type="CDD" id="cd02440">
    <property type="entry name" value="AdoMet_MTases"/>
    <property type="match status" value="1"/>
</dbReference>
<evidence type="ECO:0000256" key="11">
    <source>
        <dbReference type="ARBA" id="ARBA00030399"/>
    </source>
</evidence>
<dbReference type="InterPro" id="IPR001678">
    <property type="entry name" value="MeTrfase_RsmB-F_NOP2_dom"/>
</dbReference>
<evidence type="ECO:0000256" key="6">
    <source>
        <dbReference type="ARBA" id="ARBA00022552"/>
    </source>
</evidence>
<evidence type="ECO:0000256" key="8">
    <source>
        <dbReference type="ARBA" id="ARBA00022679"/>
    </source>
</evidence>
<keyword evidence="10 14" id="KW-0694">RNA-binding</keyword>
<dbReference type="InterPro" id="IPR018314">
    <property type="entry name" value="RsmB/NOL1/NOP2-like_CS"/>
</dbReference>
<protein>
    <recommendedName>
        <fullName evidence="4">16S rRNA (cytosine(967)-C(5))-methyltransferase</fullName>
        <ecNumber evidence="4">2.1.1.176</ecNumber>
    </recommendedName>
    <alternativeName>
        <fullName evidence="11">16S rRNA m5C967 methyltransferase</fullName>
    </alternativeName>
    <alternativeName>
        <fullName evidence="12">rRNA (cytosine-C(5)-)-methyltransferase RsmB</fullName>
    </alternativeName>
</protein>
<dbReference type="PROSITE" id="PS01153">
    <property type="entry name" value="NOL1_NOP2_SUN"/>
    <property type="match status" value="1"/>
</dbReference>
<dbReference type="Gene3D" id="3.40.50.150">
    <property type="entry name" value="Vaccinia Virus protein VP39"/>
    <property type="match status" value="1"/>
</dbReference>
<accession>E7SD21</accession>
<dbReference type="GO" id="GO:0003723">
    <property type="term" value="F:RNA binding"/>
    <property type="evidence" value="ECO:0007669"/>
    <property type="project" value="UniProtKB-UniRule"/>
</dbReference>
<evidence type="ECO:0000256" key="2">
    <source>
        <dbReference type="ARBA" id="ARBA00004496"/>
    </source>
</evidence>
<feature type="domain" description="SAM-dependent MTase RsmB/NOP-type" evidence="15">
    <location>
        <begin position="162"/>
        <end position="439"/>
    </location>
</feature>
<dbReference type="GO" id="GO:0005737">
    <property type="term" value="C:cytoplasm"/>
    <property type="evidence" value="ECO:0007669"/>
    <property type="project" value="UniProtKB-SubCell"/>
</dbReference>
<keyword evidence="6" id="KW-0698">rRNA processing</keyword>
<dbReference type="EC" id="2.1.1.176" evidence="4"/>
<dbReference type="PANTHER" id="PTHR22807:SF53">
    <property type="entry name" value="RIBOSOMAL RNA SMALL SUBUNIT METHYLTRANSFERASE B-RELATED"/>
    <property type="match status" value="1"/>
</dbReference>
<dbReference type="InterPro" id="IPR029063">
    <property type="entry name" value="SAM-dependent_MTases_sf"/>
</dbReference>
<evidence type="ECO:0000256" key="13">
    <source>
        <dbReference type="ARBA" id="ARBA00047283"/>
    </source>
</evidence>
<sequence length="440" mass="49615">MINLVNKMQTAREVALSTLGEIFQDGAFSNISLKKSLGKATLSDVDKSLVTEIVYGTVSRKLTLEWYLSHFVADRDQVDPWIYHLLLMSLYQFVYLEKIPLHAVVHEAVELAKQRKKGSEKYVNALLRKMLREELPSIDQIKRINKRLSIRYSLPVWLVKKLMDEYGEERAIAIFESLYVRNKASVRVVDLDKKEDIKEQLQASDSLLASTALVKENGYFAGSDYFKQGKLTIQDETSQLVAPALEVQPSDQVLDACAAPGGKTTHLASYLVDGQVTALDLYDHKLQLIQENAERLGVADKIQTKKLDASKVFEAFGADAFDKILVDAPCSGIGLIRRKPDIKYNKDNADFASLQAIQLEILDGVCQSVRKDGIIVYSTCTIIGEENFDVVDQFLETHPNFELVPLDHERKDILKDGCILITPELYGSDGFFISRFRRIS</sequence>